<dbReference type="eggNOG" id="COG5314">
    <property type="taxonomic scope" value="Bacteria"/>
</dbReference>
<proteinExistence type="predicted"/>
<feature type="chain" id="PRO_5012688650" description="P-type conjugative transfer protein TrbJ" evidence="2">
    <location>
        <begin position="27"/>
        <end position="244"/>
    </location>
</feature>
<evidence type="ECO:0000313" key="4">
    <source>
        <dbReference type="Proteomes" id="UP000192491"/>
    </source>
</evidence>
<reference evidence="3 4" key="1">
    <citation type="submission" date="2017-01" db="EMBL/GenBank/DDBJ databases">
        <title>Novel large sulfur bacteria in the metagenomes of groundwater-fed chemosynthetic microbial mats in the Lake Huron basin.</title>
        <authorList>
            <person name="Sharrar A.M."/>
            <person name="Flood B.E."/>
            <person name="Bailey J.V."/>
            <person name="Jones D.S."/>
            <person name="Biddanda B."/>
            <person name="Ruberg S.A."/>
            <person name="Marcus D.N."/>
            <person name="Dick G.J."/>
        </authorList>
    </citation>
    <scope>NUCLEOTIDE SEQUENCE [LARGE SCALE GENOMIC DNA]</scope>
    <source>
        <strain evidence="3">A8</strain>
    </source>
</reference>
<feature type="region of interest" description="Disordered" evidence="1">
    <location>
        <begin position="211"/>
        <end position="244"/>
    </location>
</feature>
<dbReference type="EMBL" id="MTEJ01000038">
    <property type="protein sequence ID" value="OQX13891.1"/>
    <property type="molecule type" value="Genomic_DNA"/>
</dbReference>
<evidence type="ECO:0000313" key="3">
    <source>
        <dbReference type="EMBL" id="OQX13891.1"/>
    </source>
</evidence>
<organism evidence="3 4">
    <name type="scientific">Thiothrix lacustris</name>
    <dbReference type="NCBI Taxonomy" id="525917"/>
    <lineage>
        <taxon>Bacteria</taxon>
        <taxon>Pseudomonadati</taxon>
        <taxon>Pseudomonadota</taxon>
        <taxon>Gammaproteobacteria</taxon>
        <taxon>Thiotrichales</taxon>
        <taxon>Thiotrichaceae</taxon>
        <taxon>Thiothrix</taxon>
    </lineage>
</organism>
<name>A0A1Y1QU17_9GAMM</name>
<dbReference type="STRING" id="1123401.GCA_000621325_03172"/>
<sequence>MNRTFNLKALMLAVVLLVLVSTQGRAAMPVIDYSNLTQSLLQVTHAVTQIQNQIQQINQMAQTLQTIGGSQYASVAGSLNGQLQEMQNTLGTLTQVSQSVGNIQNEFNTLFPDQASWDNYDFSNLGGKLDEWSTEIDNATIEAMTAQGIVQRAALNATNVNSLLAQSQTADGEVRQLQLLNQSMGILAQQMNDSLQLLAANGRLEAAQAAQQEKSREAARARKTKMMQNLGKAEYDTAPLTHLP</sequence>
<dbReference type="AlphaFoldDB" id="A0A1Y1QU17"/>
<evidence type="ECO:0008006" key="5">
    <source>
        <dbReference type="Google" id="ProtNLM"/>
    </source>
</evidence>
<keyword evidence="2" id="KW-0732">Signal</keyword>
<evidence type="ECO:0000256" key="1">
    <source>
        <dbReference type="SAM" id="MobiDB-lite"/>
    </source>
</evidence>
<gene>
    <name evidence="3" type="ORF">BWK73_10925</name>
</gene>
<feature type="signal peptide" evidence="2">
    <location>
        <begin position="1"/>
        <end position="26"/>
    </location>
</feature>
<comment type="caution">
    <text evidence="3">The sequence shown here is derived from an EMBL/GenBank/DDBJ whole genome shotgun (WGS) entry which is preliminary data.</text>
</comment>
<protein>
    <recommendedName>
        <fullName evidence="5">P-type conjugative transfer protein TrbJ</fullName>
    </recommendedName>
</protein>
<evidence type="ECO:0000256" key="2">
    <source>
        <dbReference type="SAM" id="SignalP"/>
    </source>
</evidence>
<accession>A0A1Y1QU17</accession>
<dbReference type="Gene3D" id="1.20.58.430">
    <property type="entry name" value="Type IV secretion system, VirB5-domain"/>
    <property type="match status" value="1"/>
</dbReference>
<dbReference type="SUPFAM" id="SSF101082">
    <property type="entry name" value="Typo IV secretion system protein TraC"/>
    <property type="match status" value="1"/>
</dbReference>
<dbReference type="InterPro" id="IPR023220">
    <property type="entry name" value="T4SS_VirB5-domain"/>
</dbReference>
<dbReference type="Proteomes" id="UP000192491">
    <property type="component" value="Unassembled WGS sequence"/>
</dbReference>